<feature type="region of interest" description="Disordered" evidence="3">
    <location>
        <begin position="1"/>
        <end position="21"/>
    </location>
</feature>
<dbReference type="CDD" id="cd04301">
    <property type="entry name" value="NAT_SF"/>
    <property type="match status" value="1"/>
</dbReference>
<evidence type="ECO:0000313" key="5">
    <source>
        <dbReference type="EMBL" id="WUN80143.1"/>
    </source>
</evidence>
<sequence>MTGQAAQQQANQQQVNQSATQADPAVVVREAGEADVETAATLFRGYLDFYEVDVEDPDAPRAFLAERIAKDESLVLLADVPGHGTVGFAQVYRAFSSLTLTTAWILNDLYVAPSGRRTGAGRALLREVLRRARAAGVAGVQLETAYDNTVAQGLYEAEGFVREEFHVYFHDLGAATSAEG</sequence>
<evidence type="ECO:0000256" key="3">
    <source>
        <dbReference type="SAM" id="MobiDB-lite"/>
    </source>
</evidence>
<dbReference type="InterPro" id="IPR050832">
    <property type="entry name" value="Bact_Acetyltransf"/>
</dbReference>
<dbReference type="RefSeq" id="WP_266498888.1">
    <property type="nucleotide sequence ID" value="NZ_CP108036.1"/>
</dbReference>
<dbReference type="EMBL" id="CP108036">
    <property type="protein sequence ID" value="WUN80143.1"/>
    <property type="molecule type" value="Genomic_DNA"/>
</dbReference>
<evidence type="ECO:0000313" key="6">
    <source>
        <dbReference type="Proteomes" id="UP001432312"/>
    </source>
</evidence>
<evidence type="ECO:0000256" key="2">
    <source>
        <dbReference type="ARBA" id="ARBA00023315"/>
    </source>
</evidence>
<dbReference type="Gene3D" id="3.40.630.30">
    <property type="match status" value="1"/>
</dbReference>
<dbReference type="GeneID" id="95497851"/>
<dbReference type="PROSITE" id="PS51186">
    <property type="entry name" value="GNAT"/>
    <property type="match status" value="1"/>
</dbReference>
<dbReference type="SUPFAM" id="SSF55729">
    <property type="entry name" value="Acyl-CoA N-acyltransferases (Nat)"/>
    <property type="match status" value="1"/>
</dbReference>
<accession>A0ABZ1QBU1</accession>
<dbReference type="PANTHER" id="PTHR43877:SF2">
    <property type="entry name" value="AMINOALKYLPHOSPHONATE N-ACETYLTRANSFERASE-RELATED"/>
    <property type="match status" value="1"/>
</dbReference>
<dbReference type="PANTHER" id="PTHR43877">
    <property type="entry name" value="AMINOALKYLPHOSPHONATE N-ACETYLTRANSFERASE-RELATED-RELATED"/>
    <property type="match status" value="1"/>
</dbReference>
<protein>
    <submittedName>
        <fullName evidence="5">GNAT family N-acetyltransferase</fullName>
    </submittedName>
</protein>
<keyword evidence="2" id="KW-0012">Acyltransferase</keyword>
<evidence type="ECO:0000259" key="4">
    <source>
        <dbReference type="PROSITE" id="PS51186"/>
    </source>
</evidence>
<reference evidence="5" key="1">
    <citation type="submission" date="2022-10" db="EMBL/GenBank/DDBJ databases">
        <title>The complete genomes of actinobacterial strains from the NBC collection.</title>
        <authorList>
            <person name="Joergensen T.S."/>
            <person name="Alvarez Arevalo M."/>
            <person name="Sterndorff E.B."/>
            <person name="Faurdal D."/>
            <person name="Vuksanovic O."/>
            <person name="Mourched A.-S."/>
            <person name="Charusanti P."/>
            <person name="Shaw S."/>
            <person name="Blin K."/>
            <person name="Weber T."/>
        </authorList>
    </citation>
    <scope>NUCLEOTIDE SEQUENCE</scope>
    <source>
        <strain evidence="5">NBC_00303</strain>
    </source>
</reference>
<dbReference type="Pfam" id="PF00583">
    <property type="entry name" value="Acetyltransf_1"/>
    <property type="match status" value="1"/>
</dbReference>
<evidence type="ECO:0000256" key="1">
    <source>
        <dbReference type="ARBA" id="ARBA00022679"/>
    </source>
</evidence>
<proteinExistence type="predicted"/>
<gene>
    <name evidence="5" type="ORF">OHA91_17415</name>
</gene>
<dbReference type="InterPro" id="IPR000182">
    <property type="entry name" value="GNAT_dom"/>
</dbReference>
<keyword evidence="1" id="KW-0808">Transferase</keyword>
<name>A0ABZ1QBU1_9ACTN</name>
<dbReference type="Proteomes" id="UP001432312">
    <property type="component" value="Chromosome"/>
</dbReference>
<keyword evidence="6" id="KW-1185">Reference proteome</keyword>
<dbReference type="InterPro" id="IPR016181">
    <property type="entry name" value="Acyl_CoA_acyltransferase"/>
</dbReference>
<organism evidence="5 6">
    <name type="scientific">Streptomyces erythrochromogenes</name>
    <dbReference type="NCBI Taxonomy" id="285574"/>
    <lineage>
        <taxon>Bacteria</taxon>
        <taxon>Bacillati</taxon>
        <taxon>Actinomycetota</taxon>
        <taxon>Actinomycetes</taxon>
        <taxon>Kitasatosporales</taxon>
        <taxon>Streptomycetaceae</taxon>
        <taxon>Streptomyces</taxon>
    </lineage>
</organism>
<feature type="domain" description="N-acetyltransferase" evidence="4">
    <location>
        <begin position="26"/>
        <end position="179"/>
    </location>
</feature>